<protein>
    <submittedName>
        <fullName evidence="1">42150_t:CDS:1</fullName>
    </submittedName>
</protein>
<dbReference type="Proteomes" id="UP000789901">
    <property type="component" value="Unassembled WGS sequence"/>
</dbReference>
<feature type="non-terminal residue" evidence="1">
    <location>
        <position position="1"/>
    </location>
</feature>
<feature type="non-terminal residue" evidence="1">
    <location>
        <position position="183"/>
    </location>
</feature>
<dbReference type="EMBL" id="CAJVQB010116705">
    <property type="protein sequence ID" value="CAG8852834.1"/>
    <property type="molecule type" value="Genomic_DNA"/>
</dbReference>
<sequence length="183" mass="22019">NKKIKKVIIKKYEPTKVFYCAFKQKKSSKFKTEFDMKFIEDIVLNFFPKAQNQSKQKYWNSSYVCYNPNSMNFKETNVKRVISSSFMKACKFYMYIQPHWDWFNPGYDDLKLEEYFDCVFLIDEDEKDVITFDKSVSKDIELELINIITINQLHDDKKIIYCPECSSLILRENYLLDLNTCEN</sequence>
<evidence type="ECO:0000313" key="2">
    <source>
        <dbReference type="Proteomes" id="UP000789901"/>
    </source>
</evidence>
<keyword evidence="2" id="KW-1185">Reference proteome</keyword>
<proteinExistence type="predicted"/>
<name>A0ABN7XEZ6_GIGMA</name>
<comment type="caution">
    <text evidence="1">The sequence shown here is derived from an EMBL/GenBank/DDBJ whole genome shotgun (WGS) entry which is preliminary data.</text>
</comment>
<evidence type="ECO:0000313" key="1">
    <source>
        <dbReference type="EMBL" id="CAG8852834.1"/>
    </source>
</evidence>
<gene>
    <name evidence="1" type="ORF">GMARGA_LOCUS41655</name>
</gene>
<organism evidence="1 2">
    <name type="scientific">Gigaspora margarita</name>
    <dbReference type="NCBI Taxonomy" id="4874"/>
    <lineage>
        <taxon>Eukaryota</taxon>
        <taxon>Fungi</taxon>
        <taxon>Fungi incertae sedis</taxon>
        <taxon>Mucoromycota</taxon>
        <taxon>Glomeromycotina</taxon>
        <taxon>Glomeromycetes</taxon>
        <taxon>Diversisporales</taxon>
        <taxon>Gigasporaceae</taxon>
        <taxon>Gigaspora</taxon>
    </lineage>
</organism>
<reference evidence="1 2" key="1">
    <citation type="submission" date="2021-06" db="EMBL/GenBank/DDBJ databases">
        <authorList>
            <person name="Kallberg Y."/>
            <person name="Tangrot J."/>
            <person name="Rosling A."/>
        </authorList>
    </citation>
    <scope>NUCLEOTIDE SEQUENCE [LARGE SCALE GENOMIC DNA]</scope>
    <source>
        <strain evidence="1 2">120-4 pot B 10/14</strain>
    </source>
</reference>
<accession>A0ABN7XEZ6</accession>